<organism evidence="3 4">
    <name type="scientific">Neolewinella aquimaris</name>
    <dbReference type="NCBI Taxonomy" id="1835722"/>
    <lineage>
        <taxon>Bacteria</taxon>
        <taxon>Pseudomonadati</taxon>
        <taxon>Bacteroidota</taxon>
        <taxon>Saprospiria</taxon>
        <taxon>Saprospirales</taxon>
        <taxon>Lewinellaceae</taxon>
        <taxon>Neolewinella</taxon>
    </lineage>
</organism>
<dbReference type="EMBL" id="JACIFF010000010">
    <property type="protein sequence ID" value="MBB4080914.1"/>
    <property type="molecule type" value="Genomic_DNA"/>
</dbReference>
<dbReference type="Pfam" id="PF13517">
    <property type="entry name" value="FG-GAP_3"/>
    <property type="match status" value="3"/>
</dbReference>
<evidence type="ECO:0000313" key="3">
    <source>
        <dbReference type="EMBL" id="MBB4080914.1"/>
    </source>
</evidence>
<keyword evidence="1" id="KW-0732">Signal</keyword>
<accession>A0A840E5J2</accession>
<evidence type="ECO:0000259" key="2">
    <source>
        <dbReference type="Pfam" id="PF07593"/>
    </source>
</evidence>
<dbReference type="Proteomes" id="UP000576209">
    <property type="component" value="Unassembled WGS sequence"/>
</dbReference>
<protein>
    <recommendedName>
        <fullName evidence="2">ASPIC/UnbV domain-containing protein</fullName>
    </recommendedName>
</protein>
<dbReference type="PANTHER" id="PTHR16026">
    <property type="entry name" value="CARTILAGE ACIDIC PROTEIN 1"/>
    <property type="match status" value="1"/>
</dbReference>
<dbReference type="RefSeq" id="WP_183497138.1">
    <property type="nucleotide sequence ID" value="NZ_JACIFF010000010.1"/>
</dbReference>
<evidence type="ECO:0000313" key="4">
    <source>
        <dbReference type="Proteomes" id="UP000576209"/>
    </source>
</evidence>
<dbReference type="InterPro" id="IPR011519">
    <property type="entry name" value="UnbV_ASPIC"/>
</dbReference>
<dbReference type="PANTHER" id="PTHR16026:SF0">
    <property type="entry name" value="CARTILAGE ACIDIC PROTEIN 1"/>
    <property type="match status" value="1"/>
</dbReference>
<dbReference type="AlphaFoldDB" id="A0A840E5J2"/>
<dbReference type="InterPro" id="IPR028994">
    <property type="entry name" value="Integrin_alpha_N"/>
</dbReference>
<dbReference type="Pfam" id="PF07593">
    <property type="entry name" value="UnbV_ASPIC"/>
    <property type="match status" value="1"/>
</dbReference>
<dbReference type="InterPro" id="IPR027039">
    <property type="entry name" value="Crtac1"/>
</dbReference>
<proteinExistence type="predicted"/>
<dbReference type="Gene3D" id="2.130.10.130">
    <property type="entry name" value="Integrin alpha, N-terminal"/>
    <property type="match status" value="2"/>
</dbReference>
<sequence>MRLLISFCCLCIGWSLRGQEPFRDATRDAGIEVVARVRGVSVCDPNGDGHPDLFLSVLDGPNRLFQNDGRAHFTEVGHRTPLATAGPTQTTLWADLDQDGDQDVVLGNRDVPSRIFRNDGTTFTDVTPGSGIELDARIQSGVLLDFDGDGRPDIYFTCLGSPNRLYRNLGNLTFVEVGGAAGAAQSGLSMGSLAFDYDLDGDPDLYLVRDGLQTNVLLRNDGGTFTDVSEASGAGVVGDGMGVDAADYDLDGDFDLYITNLYENFLLENQGDGTFREVGFGSRTNDLGMGWGTAFLDFDNDGLPDLYVANETGFTIGGERFNNVLYRNVGDGTFIPAALPTAAINSARSAYGTATADFNGDGLPDLFVGNSGQGSQLFLNATDAGNHWLAVSVVAEVGEPTALGTRITCWVGSQAYVAEVRAGGSFASQHNGTVHFGLGSAARVDSLVLDWPSGRRDRYYDLAADRKYRLPATAGKTTSLPVAFRPSVGVYPNPTSGRLNFTVPLRDVRVYSATGQLINTQAGEHAHFDLPEGTAPGIYHLVGFRGMHPIVLTISYRFP</sequence>
<feature type="domain" description="ASPIC/UnbV" evidence="2">
    <location>
        <begin position="402"/>
        <end position="468"/>
    </location>
</feature>
<reference evidence="3 4" key="1">
    <citation type="submission" date="2020-08" db="EMBL/GenBank/DDBJ databases">
        <title>Genomic Encyclopedia of Type Strains, Phase IV (KMG-IV): sequencing the most valuable type-strain genomes for metagenomic binning, comparative biology and taxonomic classification.</title>
        <authorList>
            <person name="Goeker M."/>
        </authorList>
    </citation>
    <scope>NUCLEOTIDE SEQUENCE [LARGE SCALE GENOMIC DNA]</scope>
    <source>
        <strain evidence="3 4">DSM 105137</strain>
    </source>
</reference>
<dbReference type="InterPro" id="IPR013517">
    <property type="entry name" value="FG-GAP"/>
</dbReference>
<dbReference type="SUPFAM" id="SSF69318">
    <property type="entry name" value="Integrin alpha N-terminal domain"/>
    <property type="match status" value="2"/>
</dbReference>
<name>A0A840E5J2_9BACT</name>
<gene>
    <name evidence="3" type="ORF">GGR28_003553</name>
</gene>
<evidence type="ECO:0000256" key="1">
    <source>
        <dbReference type="ARBA" id="ARBA00022729"/>
    </source>
</evidence>
<comment type="caution">
    <text evidence="3">The sequence shown here is derived from an EMBL/GenBank/DDBJ whole genome shotgun (WGS) entry which is preliminary data.</text>
</comment>
<keyword evidence="4" id="KW-1185">Reference proteome</keyword>